<evidence type="ECO:0000256" key="2">
    <source>
        <dbReference type="RuleBase" id="RU000363"/>
    </source>
</evidence>
<dbReference type="GO" id="GO:0016491">
    <property type="term" value="F:oxidoreductase activity"/>
    <property type="evidence" value="ECO:0007669"/>
    <property type="project" value="UniProtKB-KW"/>
</dbReference>
<dbReference type="PRINTS" id="PR00080">
    <property type="entry name" value="SDRFAMILY"/>
</dbReference>
<dbReference type="EMBL" id="CAJNOC010003733">
    <property type="protein sequence ID" value="CAF0995457.1"/>
    <property type="molecule type" value="Genomic_DNA"/>
</dbReference>
<protein>
    <recommendedName>
        <fullName evidence="5">Retinol dehydrogenase 13</fullName>
    </recommendedName>
</protein>
<evidence type="ECO:0008006" key="5">
    <source>
        <dbReference type="Google" id="ProtNLM"/>
    </source>
</evidence>
<dbReference type="PANTHER" id="PTHR43157:SF31">
    <property type="entry name" value="PHOSPHATIDYLINOSITOL-GLYCAN BIOSYNTHESIS CLASS F PROTEIN"/>
    <property type="match status" value="1"/>
</dbReference>
<proteinExistence type="inferred from homology"/>
<dbReference type="Gene3D" id="3.40.50.720">
    <property type="entry name" value="NAD(P)-binding Rossmann-like Domain"/>
    <property type="match status" value="1"/>
</dbReference>
<evidence type="ECO:0000313" key="3">
    <source>
        <dbReference type="EMBL" id="CAF0995457.1"/>
    </source>
</evidence>
<dbReference type="Pfam" id="PF00106">
    <property type="entry name" value="adh_short"/>
    <property type="match status" value="1"/>
</dbReference>
<comment type="caution">
    <text evidence="3">The sequence shown here is derived from an EMBL/GenBank/DDBJ whole genome shotgun (WGS) entry which is preliminary data.</text>
</comment>
<dbReference type="InterPro" id="IPR036291">
    <property type="entry name" value="NAD(P)-bd_dom_sf"/>
</dbReference>
<dbReference type="SUPFAM" id="SSF51735">
    <property type="entry name" value="NAD(P)-binding Rossmann-fold domains"/>
    <property type="match status" value="1"/>
</dbReference>
<sequence>MSKYFKIAFDFAKKNQNALITFTSFASFVYLTRKYYFSGGRCTSKVGLDGKTVIITGANTGIGRETALDMARRGARVILACRDLDKALQTADDIRKESGNGNVFVEILDLASFESIRKFSSKINSQEDRIDILINNAGIMMCPKWKTKDGYEMQFGVNHLGHFLLTNLLLDKIKQSGPSRIINVSSRAHEKGKMNWDDLNSENSYEPQEAYRQSKLCNVLFTRELAKRLEGTNVSTHSLHPGVVRTELGRYFGETYGFKASIFKFLFYPIAMWFFKTPVEGAQTTIYCAVEENMSGLNGAYFSDCKPKQLLSHALNDNDARKLWYLSEKMTL</sequence>
<dbReference type="AlphaFoldDB" id="A0A814GF20"/>
<evidence type="ECO:0000256" key="1">
    <source>
        <dbReference type="ARBA" id="ARBA00023002"/>
    </source>
</evidence>
<dbReference type="InterPro" id="IPR002347">
    <property type="entry name" value="SDR_fam"/>
</dbReference>
<name>A0A814GF20_9BILA</name>
<dbReference type="PANTHER" id="PTHR43157">
    <property type="entry name" value="PHOSPHATIDYLINOSITOL-GLYCAN BIOSYNTHESIS CLASS F PROTEIN-RELATED"/>
    <property type="match status" value="1"/>
</dbReference>
<evidence type="ECO:0000313" key="4">
    <source>
        <dbReference type="Proteomes" id="UP000663879"/>
    </source>
</evidence>
<accession>A0A814GF20</accession>
<comment type="similarity">
    <text evidence="2">Belongs to the short-chain dehydrogenases/reductases (SDR) family.</text>
</comment>
<gene>
    <name evidence="3" type="ORF">OXX778_LOCUS16132</name>
</gene>
<dbReference type="PRINTS" id="PR00081">
    <property type="entry name" value="GDHRDH"/>
</dbReference>
<dbReference type="Proteomes" id="UP000663879">
    <property type="component" value="Unassembled WGS sequence"/>
</dbReference>
<dbReference type="OrthoDB" id="191139at2759"/>
<keyword evidence="4" id="KW-1185">Reference proteome</keyword>
<keyword evidence="1" id="KW-0560">Oxidoreductase</keyword>
<organism evidence="3 4">
    <name type="scientific">Brachionus calyciflorus</name>
    <dbReference type="NCBI Taxonomy" id="104777"/>
    <lineage>
        <taxon>Eukaryota</taxon>
        <taxon>Metazoa</taxon>
        <taxon>Spiralia</taxon>
        <taxon>Gnathifera</taxon>
        <taxon>Rotifera</taxon>
        <taxon>Eurotatoria</taxon>
        <taxon>Monogononta</taxon>
        <taxon>Pseudotrocha</taxon>
        <taxon>Ploima</taxon>
        <taxon>Brachionidae</taxon>
        <taxon>Brachionus</taxon>
    </lineage>
</organism>
<reference evidence="3" key="1">
    <citation type="submission" date="2021-02" db="EMBL/GenBank/DDBJ databases">
        <authorList>
            <person name="Nowell W R."/>
        </authorList>
    </citation>
    <scope>NUCLEOTIDE SEQUENCE</scope>
    <source>
        <strain evidence="3">Ploen Becks lab</strain>
    </source>
</reference>